<protein>
    <recommendedName>
        <fullName evidence="5">Tetratricopeptide repeat protein</fullName>
    </recommendedName>
</protein>
<accession>A0A1M5J9F8</accession>
<evidence type="ECO:0000256" key="2">
    <source>
        <dbReference type="SAM" id="SignalP"/>
    </source>
</evidence>
<dbReference type="PROSITE" id="PS50005">
    <property type="entry name" value="TPR"/>
    <property type="match status" value="1"/>
</dbReference>
<gene>
    <name evidence="3" type="ORF">SAMN05444388_102435</name>
</gene>
<feature type="repeat" description="TPR" evidence="1">
    <location>
        <begin position="27"/>
        <end position="60"/>
    </location>
</feature>
<evidence type="ECO:0000313" key="4">
    <source>
        <dbReference type="Proteomes" id="UP000184112"/>
    </source>
</evidence>
<dbReference type="AlphaFoldDB" id="A0A1M5J9F8"/>
<evidence type="ECO:0000256" key="1">
    <source>
        <dbReference type="PROSITE-ProRule" id="PRU00339"/>
    </source>
</evidence>
<dbReference type="RefSeq" id="WP_073408664.1">
    <property type="nucleotide sequence ID" value="NZ_FQWH01000002.1"/>
</dbReference>
<sequence>MKNYLILIILLFSMKIAAQNDAKAKFQKNKYELAVSYYKKSDFVNALDQFSIASKIRPENEIGQESIKKVDTLKEILRKEILEKVNGTWLMTGDKPSWTVNANDNFKKKLVDELVEIGNNKILFYEVDRKTKAKKLIKTEDLVYYNMDKSDALFSAFILSDGTIWNCTVDDKSKILHVINIAKKGEKGVEKITENNDEVFYKKAI</sequence>
<dbReference type="EMBL" id="FQWH01000002">
    <property type="protein sequence ID" value="SHG37198.1"/>
    <property type="molecule type" value="Genomic_DNA"/>
</dbReference>
<feature type="chain" id="PRO_5012138244" description="Tetratricopeptide repeat protein" evidence="2">
    <location>
        <begin position="23"/>
        <end position="205"/>
    </location>
</feature>
<organism evidence="3 4">
    <name type="scientific">Flavobacterium johnsoniae</name>
    <name type="common">Cytophaga johnsonae</name>
    <dbReference type="NCBI Taxonomy" id="986"/>
    <lineage>
        <taxon>Bacteria</taxon>
        <taxon>Pseudomonadati</taxon>
        <taxon>Bacteroidota</taxon>
        <taxon>Flavobacteriia</taxon>
        <taxon>Flavobacteriales</taxon>
        <taxon>Flavobacteriaceae</taxon>
        <taxon>Flavobacterium</taxon>
    </lineage>
</organism>
<name>A0A1M5J9F8_FLAJO</name>
<evidence type="ECO:0008006" key="5">
    <source>
        <dbReference type="Google" id="ProtNLM"/>
    </source>
</evidence>
<dbReference type="Proteomes" id="UP000184112">
    <property type="component" value="Unassembled WGS sequence"/>
</dbReference>
<reference evidence="3 4" key="1">
    <citation type="submission" date="2016-11" db="EMBL/GenBank/DDBJ databases">
        <authorList>
            <person name="Jaros S."/>
            <person name="Januszkiewicz K."/>
            <person name="Wedrychowicz H."/>
        </authorList>
    </citation>
    <scope>NUCLEOTIDE SEQUENCE [LARGE SCALE GENOMIC DNA]</scope>
    <source>
        <strain evidence="3 4">DSM 6792</strain>
    </source>
</reference>
<dbReference type="InterPro" id="IPR019734">
    <property type="entry name" value="TPR_rpt"/>
</dbReference>
<proteinExistence type="predicted"/>
<keyword evidence="1" id="KW-0802">TPR repeat</keyword>
<keyword evidence="2" id="KW-0732">Signal</keyword>
<feature type="signal peptide" evidence="2">
    <location>
        <begin position="1"/>
        <end position="22"/>
    </location>
</feature>
<evidence type="ECO:0000313" key="3">
    <source>
        <dbReference type="EMBL" id="SHG37198.1"/>
    </source>
</evidence>